<dbReference type="PANTHER" id="PTHR31778:SF2">
    <property type="entry name" value="BUD SITE SELECTION PROTEIN RAX2"/>
    <property type="match status" value="1"/>
</dbReference>
<evidence type="ECO:0000313" key="3">
    <source>
        <dbReference type="Proteomes" id="UP000319514"/>
    </source>
</evidence>
<dbReference type="AlphaFoldDB" id="A0A542ZFD3"/>
<accession>A0A542ZFD3</accession>
<evidence type="ECO:0000256" key="1">
    <source>
        <dbReference type="SAM" id="SignalP"/>
    </source>
</evidence>
<reference evidence="2 3" key="1">
    <citation type="submission" date="2019-06" db="EMBL/GenBank/DDBJ databases">
        <title>Sequencing the genomes of 1000 actinobacteria strains.</title>
        <authorList>
            <person name="Klenk H.-P."/>
        </authorList>
    </citation>
    <scope>NUCLEOTIDE SEQUENCE [LARGE SCALE GENOMIC DNA]</scope>
    <source>
        <strain evidence="2 3">DSM 18082</strain>
    </source>
</reference>
<dbReference type="PANTHER" id="PTHR31778">
    <property type="entry name" value="BUD SITE SELECTION PROTEIN RAX2"/>
    <property type="match status" value="1"/>
</dbReference>
<feature type="signal peptide" evidence="1">
    <location>
        <begin position="1"/>
        <end position="25"/>
    </location>
</feature>
<evidence type="ECO:0000313" key="2">
    <source>
        <dbReference type="EMBL" id="TQL59055.1"/>
    </source>
</evidence>
<name>A0A542ZFD3_9MICO</name>
<feature type="chain" id="PRO_5039312212" description="Pyrroloquinoline-quinone binding quinoprotein" evidence="1">
    <location>
        <begin position="26"/>
        <end position="384"/>
    </location>
</feature>
<gene>
    <name evidence="2" type="ORF">FB474_0401</name>
</gene>
<dbReference type="GO" id="GO:1902929">
    <property type="term" value="C:plasma membrane of growing cell tip"/>
    <property type="evidence" value="ECO:0007669"/>
    <property type="project" value="TreeGrafter"/>
</dbReference>
<dbReference type="EMBL" id="VFOQ01000001">
    <property type="protein sequence ID" value="TQL59055.1"/>
    <property type="molecule type" value="Genomic_DNA"/>
</dbReference>
<dbReference type="Gene3D" id="2.80.10.50">
    <property type="match status" value="2"/>
</dbReference>
<dbReference type="SUPFAM" id="SSF50998">
    <property type="entry name" value="Quinoprotein alcohol dehydrogenase-like"/>
    <property type="match status" value="1"/>
</dbReference>
<protein>
    <recommendedName>
        <fullName evidence="4">Pyrroloquinoline-quinone binding quinoprotein</fullName>
    </recommendedName>
</protein>
<sequence length="384" mass="38299">MSTRGVVATSLAATLVLAGAAAAQASVSTNPVSCVQPDGRVSTVAISGGTAYLGGSFTHVKDKGGATVVRNRLAAVDTASCALLPWAPSADSNVLALAVRGSIVWAGGDFTHIGTTVRNHLAALDAGTGALTSFNPNVSNTVRALAVSTSTLYAGGTFTSVNGTSRGKLAAFSTADGSLAAWKPKASGAVNALAMSADGSDVYVGGTFTAVNGAGSAAYLAAVKADGKGTVDPSFDPAPTFPILSLAADQRGVYAGAGGSGGHFVIWNLDGSLQRPVYQTDGGVQGVAVDGDSVYAGGHFANYCVGNTGSGSPFMCSTNLPRRKLFEVSLSSGNLTGWNPTLNSPLGAWAVTVDPATHRLWVGGDFTTVNGSAVAHLAVFPATP</sequence>
<evidence type="ECO:0008006" key="4">
    <source>
        <dbReference type="Google" id="ProtNLM"/>
    </source>
</evidence>
<dbReference type="Proteomes" id="UP000319514">
    <property type="component" value="Unassembled WGS sequence"/>
</dbReference>
<proteinExistence type="predicted"/>
<dbReference type="RefSeq" id="WP_141787123.1">
    <property type="nucleotide sequence ID" value="NZ_BAAAKX010000009.1"/>
</dbReference>
<dbReference type="OrthoDB" id="9802683at2"/>
<keyword evidence="1" id="KW-0732">Signal</keyword>
<keyword evidence="3" id="KW-1185">Reference proteome</keyword>
<comment type="caution">
    <text evidence="2">The sequence shown here is derived from an EMBL/GenBank/DDBJ whole genome shotgun (WGS) entry which is preliminary data.</text>
</comment>
<dbReference type="InterPro" id="IPR011047">
    <property type="entry name" value="Quinoprotein_ADH-like_sf"/>
</dbReference>
<organism evidence="2 3">
    <name type="scientific">Oryzihumus leptocrescens</name>
    <dbReference type="NCBI Taxonomy" id="297536"/>
    <lineage>
        <taxon>Bacteria</taxon>
        <taxon>Bacillati</taxon>
        <taxon>Actinomycetota</taxon>
        <taxon>Actinomycetes</taxon>
        <taxon>Micrococcales</taxon>
        <taxon>Intrasporangiaceae</taxon>
        <taxon>Oryzihumus</taxon>
    </lineage>
</organism>